<dbReference type="EMBL" id="GBEZ01026199">
    <property type="protein sequence ID" value="JAC60987.1"/>
    <property type="molecule type" value="Transcribed_RNA"/>
</dbReference>
<gene>
    <name evidence="2" type="ORF">TSPGSL018_27482</name>
</gene>
<protein>
    <submittedName>
        <fullName evidence="2">Uncharacterized protein</fullName>
    </submittedName>
</protein>
<dbReference type="AlphaFoldDB" id="A0A061QK32"/>
<organism evidence="2">
    <name type="scientific">Tetraselmis sp. GSL018</name>
    <dbReference type="NCBI Taxonomy" id="582737"/>
    <lineage>
        <taxon>Eukaryota</taxon>
        <taxon>Viridiplantae</taxon>
        <taxon>Chlorophyta</taxon>
        <taxon>core chlorophytes</taxon>
        <taxon>Chlorodendrophyceae</taxon>
        <taxon>Chlorodendrales</taxon>
        <taxon>Chlorodendraceae</taxon>
        <taxon>Tetraselmis</taxon>
    </lineage>
</organism>
<accession>A0A061QK32</accession>
<sequence length="109" mass="11946">AGLAYEDATRLVQQMHLSRRESMKEQFIMFQRAIHAVHHFYPGGRALAFGTEGRCAASSRKQTTRRTRGTEAMLCSLRSAPLLGQGRCLSPTVRPMSTGARTGPEAPNG</sequence>
<name>A0A061QK32_9CHLO</name>
<proteinExistence type="predicted"/>
<feature type="region of interest" description="Disordered" evidence="1">
    <location>
        <begin position="86"/>
        <end position="109"/>
    </location>
</feature>
<evidence type="ECO:0000313" key="2">
    <source>
        <dbReference type="EMBL" id="JAC60987.1"/>
    </source>
</evidence>
<feature type="non-terminal residue" evidence="2">
    <location>
        <position position="1"/>
    </location>
</feature>
<evidence type="ECO:0000256" key="1">
    <source>
        <dbReference type="SAM" id="MobiDB-lite"/>
    </source>
</evidence>
<reference evidence="2" key="1">
    <citation type="submission" date="2014-05" db="EMBL/GenBank/DDBJ databases">
        <title>The transcriptome of the halophilic microalga Tetraselmis sp. GSL018 isolated from the Great Salt Lake, Utah.</title>
        <authorList>
            <person name="Jinkerson R.E."/>
            <person name="D'Adamo S."/>
            <person name="Posewitz M.C."/>
        </authorList>
    </citation>
    <scope>NUCLEOTIDE SEQUENCE</scope>
    <source>
        <strain evidence="2">GSL018</strain>
    </source>
</reference>